<dbReference type="InterPro" id="IPR052384">
    <property type="entry name" value="TMTC_O-mannosyltransferase"/>
</dbReference>
<dbReference type="Pfam" id="PF14559">
    <property type="entry name" value="TPR_19"/>
    <property type="match status" value="1"/>
</dbReference>
<dbReference type="Proteomes" id="UP001138751">
    <property type="component" value="Unassembled WGS sequence"/>
</dbReference>
<proteinExistence type="predicted"/>
<dbReference type="EMBL" id="JAAEDM010000079">
    <property type="protein sequence ID" value="MBR0673601.1"/>
    <property type="molecule type" value="Genomic_DNA"/>
</dbReference>
<dbReference type="RefSeq" id="WP_211864004.1">
    <property type="nucleotide sequence ID" value="NZ_JAAEDM010000079.1"/>
</dbReference>
<comment type="caution">
    <text evidence="1">The sequence shown here is derived from an EMBL/GenBank/DDBJ whole genome shotgun (WGS) entry which is preliminary data.</text>
</comment>
<reference evidence="1" key="2">
    <citation type="journal article" date="2021" name="Syst. Appl. Microbiol.">
        <title>Roseomonas hellenica sp. nov., isolated from roots of wild-growing Alkanna tinctoria.</title>
        <authorList>
            <person name="Rat A."/>
            <person name="Naranjo H.D."/>
            <person name="Lebbe L."/>
            <person name="Cnockaert M."/>
            <person name="Krigas N."/>
            <person name="Grigoriadou K."/>
            <person name="Maloupa E."/>
            <person name="Willems A."/>
        </authorList>
    </citation>
    <scope>NUCLEOTIDE SEQUENCE</scope>
    <source>
        <strain evidence="1">LMG 31231</strain>
    </source>
</reference>
<evidence type="ECO:0000313" key="2">
    <source>
        <dbReference type="Proteomes" id="UP001138751"/>
    </source>
</evidence>
<evidence type="ECO:0000313" key="1">
    <source>
        <dbReference type="EMBL" id="MBR0673601.1"/>
    </source>
</evidence>
<organism evidence="1 2">
    <name type="scientific">Neoroseomonas soli</name>
    <dbReference type="NCBI Taxonomy" id="1081025"/>
    <lineage>
        <taxon>Bacteria</taxon>
        <taxon>Pseudomonadati</taxon>
        <taxon>Pseudomonadota</taxon>
        <taxon>Alphaproteobacteria</taxon>
        <taxon>Acetobacterales</taxon>
        <taxon>Acetobacteraceae</taxon>
        <taxon>Neoroseomonas</taxon>
    </lineage>
</organism>
<accession>A0A9X9X2H2</accession>
<dbReference type="InterPro" id="IPR011990">
    <property type="entry name" value="TPR-like_helical_dom_sf"/>
</dbReference>
<name>A0A9X9X2H2_9PROT</name>
<sequence>MLPPTSSVLFEDREILVLHRPGRSDHTLVTFADLTFRPAGHAFWGREAAEKLDLDTIGFVAKRENWFPVASVEAAAPAVRKALKPRSIGYGYSMGAYAALKHGRRLGLGGAIAVAPQVSISPTDVPWDTRFHRFHRPVPHQGMAVTAADLAPFTTVLADPYDPTDWHHAQLAAQAGGVHLLRTPLVGHFAIWLLAGSGALAEILPPALASDVAAMHAVLRARRARSGHWFRLMGRSALRLGHARLPERLWHRAVELGIPAGVIENERTEAMADRAHRLAVEGRREEAAAICRQLAALAGDGAGLIGRVAHILLHAGAAPEAEVAFRRAVAGRPTAADLHIGLSLALAAQQRHREAIEAARRGHAALPLETDLTTHLGHMLIAGGRAYLPEAETVFREVLQRRPATGQALHGLSIVLARRNEIEEALALARKAAYRMPGSHDVQAWLARLLSRSGDTTGAEQLFRRIVAEDPLRPEGHVGLSEVLAVVGRREEAVAAVEQGLAALPGNPALLAQERALAPRFPGLAGRLRRLFRARDQ</sequence>
<gene>
    <name evidence="1" type="ORF">GXW76_20685</name>
</gene>
<dbReference type="GO" id="GO:0000030">
    <property type="term" value="F:mannosyltransferase activity"/>
    <property type="evidence" value="ECO:0007669"/>
    <property type="project" value="TreeGrafter"/>
</dbReference>
<protein>
    <submittedName>
        <fullName evidence="1">Tetratricopeptide repeat protein</fullName>
    </submittedName>
</protein>
<reference evidence="1" key="1">
    <citation type="submission" date="2020-01" db="EMBL/GenBank/DDBJ databases">
        <authorList>
            <person name="Rat A."/>
        </authorList>
    </citation>
    <scope>NUCLEOTIDE SEQUENCE</scope>
    <source>
        <strain evidence="1">LMG 31231</strain>
    </source>
</reference>
<dbReference type="Gene3D" id="1.25.40.10">
    <property type="entry name" value="Tetratricopeptide repeat domain"/>
    <property type="match status" value="1"/>
</dbReference>
<keyword evidence="2" id="KW-1185">Reference proteome</keyword>
<dbReference type="SUPFAM" id="SSF48452">
    <property type="entry name" value="TPR-like"/>
    <property type="match status" value="1"/>
</dbReference>
<dbReference type="PANTHER" id="PTHR44216:SF3">
    <property type="entry name" value="PROTEIN O-MANNOSYL-TRANSFERASE TMTC2"/>
    <property type="match status" value="1"/>
</dbReference>
<dbReference type="PANTHER" id="PTHR44216">
    <property type="entry name" value="PROTEIN O-MANNOSYL-TRANSFERASE TMTC2"/>
    <property type="match status" value="1"/>
</dbReference>
<dbReference type="GO" id="GO:0035269">
    <property type="term" value="P:protein O-linked glycosylation via mannose"/>
    <property type="evidence" value="ECO:0007669"/>
    <property type="project" value="TreeGrafter"/>
</dbReference>
<dbReference type="AlphaFoldDB" id="A0A9X9X2H2"/>